<feature type="transmembrane region" description="Helical" evidence="11">
    <location>
        <begin position="153"/>
        <end position="171"/>
    </location>
</feature>
<dbReference type="OrthoDB" id="10020554at2759"/>
<comment type="similarity">
    <text evidence="10">Belongs to the CDP-alcohol phosphatidyltransferase class-I family.</text>
</comment>
<dbReference type="GO" id="GO:0005739">
    <property type="term" value="C:mitochondrion"/>
    <property type="evidence" value="ECO:0007669"/>
    <property type="project" value="TreeGrafter"/>
</dbReference>
<dbReference type="GO" id="GO:0016020">
    <property type="term" value="C:membrane"/>
    <property type="evidence" value="ECO:0007669"/>
    <property type="project" value="UniProtKB-SubCell"/>
</dbReference>
<evidence type="ECO:0000256" key="1">
    <source>
        <dbReference type="ARBA" id="ARBA00004141"/>
    </source>
</evidence>
<evidence type="ECO:0000256" key="9">
    <source>
        <dbReference type="ARBA" id="ARBA00023264"/>
    </source>
</evidence>
<dbReference type="PANTHER" id="PTHR14269">
    <property type="entry name" value="CDP-DIACYLGLYCEROL--GLYCEROL-3-PHOSPHATE 3-PHOSPHATIDYLTRANSFERASE-RELATED"/>
    <property type="match status" value="1"/>
</dbReference>
<reference evidence="12 13" key="1">
    <citation type="submission" date="2019-04" db="EMBL/GenBank/DDBJ databases">
        <title>Friends and foes A comparative genomics study of 23 Aspergillus species from section Flavi.</title>
        <authorList>
            <consortium name="DOE Joint Genome Institute"/>
            <person name="Kjaerbolling I."/>
            <person name="Vesth T."/>
            <person name="Frisvad J.C."/>
            <person name="Nybo J.L."/>
            <person name="Theobald S."/>
            <person name="Kildgaard S."/>
            <person name="Isbrandt T."/>
            <person name="Kuo A."/>
            <person name="Sato A."/>
            <person name="Lyhne E.K."/>
            <person name="Kogle M.E."/>
            <person name="Wiebenga A."/>
            <person name="Kun R.S."/>
            <person name="Lubbers R.J."/>
            <person name="Makela M.R."/>
            <person name="Barry K."/>
            <person name="Chovatia M."/>
            <person name="Clum A."/>
            <person name="Daum C."/>
            <person name="Haridas S."/>
            <person name="He G."/>
            <person name="LaButti K."/>
            <person name="Lipzen A."/>
            <person name="Mondo S."/>
            <person name="Riley R."/>
            <person name="Salamov A."/>
            <person name="Simmons B.A."/>
            <person name="Magnuson J.K."/>
            <person name="Henrissat B."/>
            <person name="Mortensen U.H."/>
            <person name="Larsen T.O."/>
            <person name="Devries R.P."/>
            <person name="Grigoriev I.V."/>
            <person name="Machida M."/>
            <person name="Baker S.E."/>
            <person name="Andersen M.R."/>
        </authorList>
    </citation>
    <scope>NUCLEOTIDE SEQUENCE [LARGE SCALE GENOMIC DNA]</scope>
    <source>
        <strain evidence="12 13">CBS 151.66</strain>
    </source>
</reference>
<evidence type="ECO:0000313" key="12">
    <source>
        <dbReference type="EMBL" id="KAB8069359.1"/>
    </source>
</evidence>
<gene>
    <name evidence="12" type="ORF">BDV29DRAFT_182852</name>
</gene>
<evidence type="ECO:0000256" key="8">
    <source>
        <dbReference type="ARBA" id="ARBA00023209"/>
    </source>
</evidence>
<dbReference type="InterPro" id="IPR050324">
    <property type="entry name" value="CDP-alcohol_PTase-I"/>
</dbReference>
<keyword evidence="13" id="KW-1185">Reference proteome</keyword>
<keyword evidence="6" id="KW-0443">Lipid metabolism</keyword>
<dbReference type="PROSITE" id="PS00379">
    <property type="entry name" value="CDP_ALCOHOL_P_TRANSF"/>
    <property type="match status" value="1"/>
</dbReference>
<accession>A0A5N5WM68</accession>
<feature type="transmembrane region" description="Helical" evidence="11">
    <location>
        <begin position="296"/>
        <end position="313"/>
    </location>
</feature>
<keyword evidence="4 11" id="KW-0812">Transmembrane</keyword>
<dbReference type="GO" id="GO:0043337">
    <property type="term" value="F:cardiolipin synthase (CMP-forming)"/>
    <property type="evidence" value="ECO:0007669"/>
    <property type="project" value="TreeGrafter"/>
</dbReference>
<dbReference type="InterPro" id="IPR000462">
    <property type="entry name" value="CDP-OH_P_trans"/>
</dbReference>
<evidence type="ECO:0000256" key="6">
    <source>
        <dbReference type="ARBA" id="ARBA00023098"/>
    </source>
</evidence>
<keyword evidence="8" id="KW-0594">Phospholipid biosynthesis</keyword>
<evidence type="ECO:0000256" key="7">
    <source>
        <dbReference type="ARBA" id="ARBA00023136"/>
    </source>
</evidence>
<evidence type="ECO:0000313" key="13">
    <source>
        <dbReference type="Proteomes" id="UP000326565"/>
    </source>
</evidence>
<evidence type="ECO:0000256" key="10">
    <source>
        <dbReference type="RuleBase" id="RU003750"/>
    </source>
</evidence>
<feature type="transmembrane region" description="Helical" evidence="11">
    <location>
        <begin position="264"/>
        <end position="284"/>
    </location>
</feature>
<dbReference type="InterPro" id="IPR043130">
    <property type="entry name" value="CDP-OH_PTrfase_TM_dom"/>
</dbReference>
<name>A0A5N5WM68_9EURO</name>
<keyword evidence="5 11" id="KW-1133">Transmembrane helix</keyword>
<evidence type="ECO:0000256" key="4">
    <source>
        <dbReference type="ARBA" id="ARBA00022692"/>
    </source>
</evidence>
<dbReference type="PANTHER" id="PTHR14269:SF60">
    <property type="entry name" value="CARDIOLIPIN SYNTHASE (CMP-FORMING)"/>
    <property type="match status" value="1"/>
</dbReference>
<dbReference type="Gene3D" id="1.20.120.1760">
    <property type="match status" value="1"/>
</dbReference>
<feature type="transmembrane region" description="Helical" evidence="11">
    <location>
        <begin position="192"/>
        <end position="216"/>
    </location>
</feature>
<evidence type="ECO:0000256" key="2">
    <source>
        <dbReference type="ARBA" id="ARBA00022516"/>
    </source>
</evidence>
<comment type="subcellular location">
    <subcellularLocation>
        <location evidence="1">Membrane</location>
        <topology evidence="1">Multi-pass membrane protein</topology>
    </subcellularLocation>
</comment>
<organism evidence="12 13">
    <name type="scientific">Aspergillus leporis</name>
    <dbReference type="NCBI Taxonomy" id="41062"/>
    <lineage>
        <taxon>Eukaryota</taxon>
        <taxon>Fungi</taxon>
        <taxon>Dikarya</taxon>
        <taxon>Ascomycota</taxon>
        <taxon>Pezizomycotina</taxon>
        <taxon>Eurotiomycetes</taxon>
        <taxon>Eurotiomycetidae</taxon>
        <taxon>Eurotiales</taxon>
        <taxon>Aspergillaceae</taxon>
        <taxon>Aspergillus</taxon>
        <taxon>Aspergillus subgen. Circumdati</taxon>
    </lineage>
</organism>
<proteinExistence type="inferred from homology"/>
<protein>
    <submittedName>
        <fullName evidence="12">CDP-alcohol phosphatidyltransferase-domain-containing protein</fullName>
    </submittedName>
</protein>
<feature type="transmembrane region" description="Helical" evidence="11">
    <location>
        <begin position="124"/>
        <end position="147"/>
    </location>
</feature>
<dbReference type="FunFam" id="1.20.120.1760:FF:000017">
    <property type="entry name" value="Phosphatidyl synthase"/>
    <property type="match status" value="1"/>
</dbReference>
<keyword evidence="7 11" id="KW-0472">Membrane</keyword>
<dbReference type="InterPro" id="IPR048254">
    <property type="entry name" value="CDP_ALCOHOL_P_TRANSF_CS"/>
</dbReference>
<dbReference type="Pfam" id="PF01066">
    <property type="entry name" value="CDP-OH_P_transf"/>
    <property type="match status" value="1"/>
</dbReference>
<keyword evidence="3 10" id="KW-0808">Transferase</keyword>
<evidence type="ECO:0000256" key="5">
    <source>
        <dbReference type="ARBA" id="ARBA00022989"/>
    </source>
</evidence>
<dbReference type="AlphaFoldDB" id="A0A5N5WM68"/>
<dbReference type="Proteomes" id="UP000326565">
    <property type="component" value="Unassembled WGS sequence"/>
</dbReference>
<keyword evidence="9" id="KW-1208">Phospholipid metabolism</keyword>
<keyword evidence="2" id="KW-0444">Lipid biosynthesis</keyword>
<dbReference type="GO" id="GO:0032049">
    <property type="term" value="P:cardiolipin biosynthetic process"/>
    <property type="evidence" value="ECO:0007669"/>
    <property type="project" value="TreeGrafter"/>
</dbReference>
<evidence type="ECO:0000256" key="11">
    <source>
        <dbReference type="SAM" id="Phobius"/>
    </source>
</evidence>
<dbReference type="EMBL" id="ML732344">
    <property type="protein sequence ID" value="KAB8069359.1"/>
    <property type="molecule type" value="Genomic_DNA"/>
</dbReference>
<sequence length="343" mass="37575">MAARPFMMAPIRASGQCSRLLSGLAPRPFFGNSNAVREHRMEIHSSSIFTLARSPNSLRSRLLSNNGRVASHLQSRLSQSLGYQKRWLATKKSSDKTDPQKSQTGSKASAILSRISLPTTHENIYTVPNILTLTRLVAAPLVGYFLVHDYHQAALALFAYAGITDLVDGYIARRYNLQTVVGTIIDPMADKLLMTIGVACLAVNGSIPVWLAVIILGRDVGLAISAIYYRWISLPPPKTMARYWDFSLPSAEVKPTTVSKVNTALQLLLVGSAIALPVVPEAIIEAWNLKEAMTGFQYLVAATTIWSGMSYIFSKDAVKILTKEEVQKRIARAGAKVSKKKSD</sequence>
<evidence type="ECO:0000256" key="3">
    <source>
        <dbReference type="ARBA" id="ARBA00022679"/>
    </source>
</evidence>